<protein>
    <recommendedName>
        <fullName evidence="6">Sugar phosphate transporter domain-containing protein</fullName>
    </recommendedName>
</protein>
<dbReference type="PANTHER" id="PTHR11132">
    <property type="entry name" value="SOLUTE CARRIER FAMILY 35"/>
    <property type="match status" value="1"/>
</dbReference>
<sequence length="174" mass="19229">FGFMPIVLMKLYTSVPTWNNPREAVNDSLSPGLVFEVAPSLHVVELRKTGGDTLEFNNFYKSFSSELKDIVWKSEGNSKEMSDHRDCKGKSDSLLVAILPLAIVHTMGNLFTNISLGKVVVSFTHTIKAMKSFFSILLSAMFLGDMLAFWIVSCLVPIVGGLALASIFEASFNW</sequence>
<gene>
    <name evidence="7" type="ORF">GIB67_025738</name>
</gene>
<comment type="caution">
    <text evidence="7">The sequence shown here is derived from an EMBL/GenBank/DDBJ whole genome shotgun (WGS) entry which is preliminary data.</text>
</comment>
<proteinExistence type="predicted"/>
<comment type="subcellular location">
    <subcellularLocation>
        <location evidence="1">Membrane</location>
        <topology evidence="1">Multi-pass membrane protein</topology>
    </subcellularLocation>
</comment>
<feature type="non-terminal residue" evidence="7">
    <location>
        <position position="1"/>
    </location>
</feature>
<dbReference type="GO" id="GO:0016020">
    <property type="term" value="C:membrane"/>
    <property type="evidence" value="ECO:0007669"/>
    <property type="project" value="UniProtKB-SubCell"/>
</dbReference>
<evidence type="ECO:0000313" key="8">
    <source>
        <dbReference type="Proteomes" id="UP000541444"/>
    </source>
</evidence>
<dbReference type="OrthoDB" id="1927112at2759"/>
<keyword evidence="8" id="KW-1185">Reference proteome</keyword>
<keyword evidence="4 5" id="KW-0472">Membrane</keyword>
<dbReference type="InterPro" id="IPR004853">
    <property type="entry name" value="Sugar_P_trans_dom"/>
</dbReference>
<dbReference type="InterPro" id="IPR050186">
    <property type="entry name" value="TPT_transporter"/>
</dbReference>
<evidence type="ECO:0000256" key="1">
    <source>
        <dbReference type="ARBA" id="ARBA00004141"/>
    </source>
</evidence>
<feature type="transmembrane region" description="Helical" evidence="5">
    <location>
        <begin position="94"/>
        <end position="116"/>
    </location>
</feature>
<feature type="domain" description="Sugar phosphate transporter" evidence="6">
    <location>
        <begin position="91"/>
        <end position="174"/>
    </location>
</feature>
<keyword evidence="3 5" id="KW-1133">Transmembrane helix</keyword>
<evidence type="ECO:0000313" key="7">
    <source>
        <dbReference type="EMBL" id="KAF6160075.1"/>
    </source>
</evidence>
<dbReference type="Proteomes" id="UP000541444">
    <property type="component" value="Unassembled WGS sequence"/>
</dbReference>
<evidence type="ECO:0000256" key="5">
    <source>
        <dbReference type="SAM" id="Phobius"/>
    </source>
</evidence>
<keyword evidence="2 5" id="KW-0812">Transmembrane</keyword>
<evidence type="ECO:0000259" key="6">
    <source>
        <dbReference type="Pfam" id="PF03151"/>
    </source>
</evidence>
<evidence type="ECO:0000256" key="4">
    <source>
        <dbReference type="ARBA" id="ARBA00023136"/>
    </source>
</evidence>
<reference evidence="7 8" key="1">
    <citation type="journal article" date="2020" name="IScience">
        <title>Genome Sequencing of the Endangered Kingdonia uniflora (Circaeasteraceae, Ranunculales) Reveals Potential Mechanisms of Evolutionary Specialization.</title>
        <authorList>
            <person name="Sun Y."/>
            <person name="Deng T."/>
            <person name="Zhang A."/>
            <person name="Moore M.J."/>
            <person name="Landis J.B."/>
            <person name="Lin N."/>
            <person name="Zhang H."/>
            <person name="Zhang X."/>
            <person name="Huang J."/>
            <person name="Zhang X."/>
            <person name="Sun H."/>
            <person name="Wang H."/>
        </authorList>
    </citation>
    <scope>NUCLEOTIDE SEQUENCE [LARGE SCALE GENOMIC DNA]</scope>
    <source>
        <strain evidence="7">TB1705</strain>
        <tissue evidence="7">Leaf</tissue>
    </source>
</reference>
<dbReference type="Pfam" id="PF03151">
    <property type="entry name" value="TPT"/>
    <property type="match status" value="1"/>
</dbReference>
<accession>A0A7J7MYS4</accession>
<evidence type="ECO:0000256" key="3">
    <source>
        <dbReference type="ARBA" id="ARBA00022989"/>
    </source>
</evidence>
<name>A0A7J7MYS4_9MAGN</name>
<dbReference type="AlphaFoldDB" id="A0A7J7MYS4"/>
<organism evidence="7 8">
    <name type="scientific">Kingdonia uniflora</name>
    <dbReference type="NCBI Taxonomy" id="39325"/>
    <lineage>
        <taxon>Eukaryota</taxon>
        <taxon>Viridiplantae</taxon>
        <taxon>Streptophyta</taxon>
        <taxon>Embryophyta</taxon>
        <taxon>Tracheophyta</taxon>
        <taxon>Spermatophyta</taxon>
        <taxon>Magnoliopsida</taxon>
        <taxon>Ranunculales</taxon>
        <taxon>Circaeasteraceae</taxon>
        <taxon>Kingdonia</taxon>
    </lineage>
</organism>
<evidence type="ECO:0000256" key="2">
    <source>
        <dbReference type="ARBA" id="ARBA00022692"/>
    </source>
</evidence>
<dbReference type="Gene3D" id="3.30.310.80">
    <property type="entry name" value="Kinase associated domain 1, KA1"/>
    <property type="match status" value="1"/>
</dbReference>
<feature type="transmembrane region" description="Helical" evidence="5">
    <location>
        <begin position="136"/>
        <end position="168"/>
    </location>
</feature>
<dbReference type="EMBL" id="JACGCM010001174">
    <property type="protein sequence ID" value="KAF6160075.1"/>
    <property type="molecule type" value="Genomic_DNA"/>
</dbReference>